<dbReference type="InterPro" id="IPR002716">
    <property type="entry name" value="PIN_dom"/>
</dbReference>
<organism evidence="2 3">
    <name type="scientific">Thermoproteota archaeon</name>
    <dbReference type="NCBI Taxonomy" id="2056631"/>
    <lineage>
        <taxon>Archaea</taxon>
        <taxon>Thermoproteota</taxon>
    </lineage>
</organism>
<dbReference type="Proteomes" id="UP000269499">
    <property type="component" value="Unassembled WGS sequence"/>
</dbReference>
<dbReference type="InterPro" id="IPR029060">
    <property type="entry name" value="PIN-like_dom_sf"/>
</dbReference>
<comment type="caution">
    <text evidence="2">The sequence shown here is derived from an EMBL/GenBank/DDBJ whole genome shotgun (WGS) entry which is preliminary data.</text>
</comment>
<dbReference type="SUPFAM" id="SSF88723">
    <property type="entry name" value="PIN domain-like"/>
    <property type="match status" value="1"/>
</dbReference>
<evidence type="ECO:0000313" key="2">
    <source>
        <dbReference type="EMBL" id="RLE52554.1"/>
    </source>
</evidence>
<reference evidence="2 3" key="1">
    <citation type="submission" date="2018-06" db="EMBL/GenBank/DDBJ databases">
        <title>Extensive metabolic versatility and redundancy in microbially diverse, dynamic hydrothermal sediments.</title>
        <authorList>
            <person name="Dombrowski N."/>
            <person name="Teske A."/>
            <person name="Baker B.J."/>
        </authorList>
    </citation>
    <scope>NUCLEOTIDE SEQUENCE [LARGE SCALE GENOMIC DNA]</scope>
    <source>
        <strain evidence="2">B20_G2</strain>
    </source>
</reference>
<dbReference type="PANTHER" id="PTHR38826:SF5">
    <property type="entry name" value="RIBONUCLEASE VAPC13"/>
    <property type="match status" value="1"/>
</dbReference>
<gene>
    <name evidence="2" type="ORF">DRJ26_04590</name>
</gene>
<evidence type="ECO:0000259" key="1">
    <source>
        <dbReference type="Pfam" id="PF01850"/>
    </source>
</evidence>
<dbReference type="InterPro" id="IPR052106">
    <property type="entry name" value="PINc/VapC_TA"/>
</dbReference>
<feature type="domain" description="PIN" evidence="1">
    <location>
        <begin position="18"/>
        <end position="141"/>
    </location>
</feature>
<proteinExistence type="predicted"/>
<name>A0A497EYT0_9CREN</name>
<protein>
    <submittedName>
        <fullName evidence="2">PIN domain nuclease</fullName>
    </submittedName>
</protein>
<dbReference type="CDD" id="cd09854">
    <property type="entry name" value="PIN_VapC-like"/>
    <property type="match status" value="1"/>
</dbReference>
<dbReference type="EMBL" id="QMRA01000111">
    <property type="protein sequence ID" value="RLE52554.1"/>
    <property type="molecule type" value="Genomic_DNA"/>
</dbReference>
<dbReference type="Pfam" id="PF01850">
    <property type="entry name" value="PIN"/>
    <property type="match status" value="1"/>
</dbReference>
<evidence type="ECO:0000313" key="3">
    <source>
        <dbReference type="Proteomes" id="UP000269499"/>
    </source>
</evidence>
<accession>A0A497EYT0</accession>
<dbReference type="Gene3D" id="3.40.50.1010">
    <property type="entry name" value="5'-nuclease"/>
    <property type="match status" value="1"/>
</dbReference>
<sequence>MKRGKLELRKSNGSVQTYFVDSNIFLELQLDQEYADDCEHFLTKVKDGSIKAVTTDFHIDSILVIMENYGKKPSEIRVFLSSLLGYKGLRIYFLSILDRIMATKYMEKFNLDLDDALAYCTMRKFRINAIVSYDKHFDKLEDVVRLEPDQL</sequence>
<dbReference type="PANTHER" id="PTHR38826">
    <property type="entry name" value="RIBONUCLEASE VAPC13"/>
    <property type="match status" value="1"/>
</dbReference>
<dbReference type="AlphaFoldDB" id="A0A497EYT0"/>